<organism evidence="1 2">
    <name type="scientific">Mycolicibacterium madagascariense</name>
    <dbReference type="NCBI Taxonomy" id="212765"/>
    <lineage>
        <taxon>Bacteria</taxon>
        <taxon>Bacillati</taxon>
        <taxon>Actinomycetota</taxon>
        <taxon>Actinomycetes</taxon>
        <taxon>Mycobacteriales</taxon>
        <taxon>Mycobacteriaceae</taxon>
        <taxon>Mycolicibacterium</taxon>
    </lineage>
</organism>
<name>A0A7I7XH86_9MYCO</name>
<proteinExistence type="predicted"/>
<dbReference type="AlphaFoldDB" id="A0A7I7XH86"/>
<gene>
    <name evidence="1" type="ORF">MMAD_28440</name>
</gene>
<dbReference type="EMBL" id="AP022610">
    <property type="protein sequence ID" value="BBZ28549.1"/>
    <property type="molecule type" value="Genomic_DNA"/>
</dbReference>
<keyword evidence="2" id="KW-1185">Reference proteome</keyword>
<sequence length="93" mass="10124">MTARDVVDALDRDGLAVPHPLDTTAQECPAAGCVQSIVTDTLRVKSFPSTAAARTYAQQNGLDQVQTIVVRFAPPVPKADQDRYWAQIQAMVR</sequence>
<evidence type="ECO:0000313" key="1">
    <source>
        <dbReference type="EMBL" id="BBZ28549.1"/>
    </source>
</evidence>
<dbReference type="KEGG" id="mmag:MMAD_28440"/>
<dbReference type="Proteomes" id="UP000466517">
    <property type="component" value="Chromosome"/>
</dbReference>
<reference evidence="1 2" key="1">
    <citation type="journal article" date="2019" name="Emerg. Microbes Infect.">
        <title>Comprehensive subspecies identification of 175 nontuberculous mycobacteria species based on 7547 genomic profiles.</title>
        <authorList>
            <person name="Matsumoto Y."/>
            <person name="Kinjo T."/>
            <person name="Motooka D."/>
            <person name="Nabeya D."/>
            <person name="Jung N."/>
            <person name="Uechi K."/>
            <person name="Horii T."/>
            <person name="Iida T."/>
            <person name="Fujita J."/>
            <person name="Nakamura S."/>
        </authorList>
    </citation>
    <scope>NUCLEOTIDE SEQUENCE [LARGE SCALE GENOMIC DNA]</scope>
    <source>
        <strain evidence="1 2">JCM 13574</strain>
    </source>
</reference>
<accession>A0A7I7XH86</accession>
<evidence type="ECO:0000313" key="2">
    <source>
        <dbReference type="Proteomes" id="UP000466517"/>
    </source>
</evidence>
<protein>
    <submittedName>
        <fullName evidence="1">Uncharacterized protein</fullName>
    </submittedName>
</protein>